<name>A0A4R5AMK3_9ACTN</name>
<dbReference type="AlphaFoldDB" id="A0A4R5AMK3"/>
<reference evidence="4 5" key="1">
    <citation type="submission" date="2019-03" db="EMBL/GenBank/DDBJ databases">
        <title>Draft genome sequences of novel Actinobacteria.</title>
        <authorList>
            <person name="Sahin N."/>
            <person name="Ay H."/>
            <person name="Saygin H."/>
        </authorList>
    </citation>
    <scope>NUCLEOTIDE SEQUENCE [LARGE SCALE GENOMIC DNA]</scope>
    <source>
        <strain evidence="4 5">DSM 45941</strain>
    </source>
</reference>
<feature type="transmembrane region" description="Helical" evidence="2">
    <location>
        <begin position="128"/>
        <end position="150"/>
    </location>
</feature>
<protein>
    <submittedName>
        <fullName evidence="4">Acyltransferase</fullName>
    </submittedName>
</protein>
<dbReference type="OrthoDB" id="6623990at2"/>
<organism evidence="4 5">
    <name type="scientific">Actinomadura darangshiensis</name>
    <dbReference type="NCBI Taxonomy" id="705336"/>
    <lineage>
        <taxon>Bacteria</taxon>
        <taxon>Bacillati</taxon>
        <taxon>Actinomycetota</taxon>
        <taxon>Actinomycetes</taxon>
        <taxon>Streptosporangiales</taxon>
        <taxon>Thermomonosporaceae</taxon>
        <taxon>Actinomadura</taxon>
    </lineage>
</organism>
<dbReference type="RefSeq" id="WP_132201257.1">
    <property type="nucleotide sequence ID" value="NZ_SMKY01000197.1"/>
</dbReference>
<evidence type="ECO:0000256" key="2">
    <source>
        <dbReference type="SAM" id="Phobius"/>
    </source>
</evidence>
<keyword evidence="2" id="KW-1133">Transmembrane helix</keyword>
<feature type="transmembrane region" description="Helical" evidence="2">
    <location>
        <begin position="162"/>
        <end position="178"/>
    </location>
</feature>
<evidence type="ECO:0000313" key="5">
    <source>
        <dbReference type="Proteomes" id="UP000295578"/>
    </source>
</evidence>
<evidence type="ECO:0000313" key="4">
    <source>
        <dbReference type="EMBL" id="TDD73215.1"/>
    </source>
</evidence>
<feature type="transmembrane region" description="Helical" evidence="2">
    <location>
        <begin position="208"/>
        <end position="226"/>
    </location>
</feature>
<dbReference type="EMBL" id="SMKY01000197">
    <property type="protein sequence ID" value="TDD73215.1"/>
    <property type="molecule type" value="Genomic_DNA"/>
</dbReference>
<keyword evidence="4" id="KW-0808">Transferase</keyword>
<accession>A0A4R5AMK3</accession>
<dbReference type="GO" id="GO:0016747">
    <property type="term" value="F:acyltransferase activity, transferring groups other than amino-acyl groups"/>
    <property type="evidence" value="ECO:0007669"/>
    <property type="project" value="InterPro"/>
</dbReference>
<dbReference type="Proteomes" id="UP000295578">
    <property type="component" value="Unassembled WGS sequence"/>
</dbReference>
<proteinExistence type="predicted"/>
<feature type="compositionally biased region" description="Low complexity" evidence="1">
    <location>
        <begin position="45"/>
        <end position="58"/>
    </location>
</feature>
<evidence type="ECO:0000256" key="1">
    <source>
        <dbReference type="SAM" id="MobiDB-lite"/>
    </source>
</evidence>
<feature type="transmembrane region" description="Helical" evidence="2">
    <location>
        <begin position="238"/>
        <end position="256"/>
    </location>
</feature>
<feature type="compositionally biased region" description="Gly residues" evidence="1">
    <location>
        <begin position="33"/>
        <end position="44"/>
    </location>
</feature>
<dbReference type="InterPro" id="IPR002656">
    <property type="entry name" value="Acyl_transf_3_dom"/>
</dbReference>
<evidence type="ECO:0000259" key="3">
    <source>
        <dbReference type="Pfam" id="PF01757"/>
    </source>
</evidence>
<dbReference type="PANTHER" id="PTHR37312:SF1">
    <property type="entry name" value="MEMBRANE-BOUND ACYLTRANSFERASE YKRP-RELATED"/>
    <property type="match status" value="1"/>
</dbReference>
<dbReference type="InterPro" id="IPR052734">
    <property type="entry name" value="Nod_factor_acetyltransferase"/>
</dbReference>
<keyword evidence="2" id="KW-0472">Membrane</keyword>
<keyword evidence="5" id="KW-1185">Reference proteome</keyword>
<feature type="transmembrane region" description="Helical" evidence="2">
    <location>
        <begin position="316"/>
        <end position="334"/>
    </location>
</feature>
<feature type="transmembrane region" description="Helical" evidence="2">
    <location>
        <begin position="98"/>
        <end position="116"/>
    </location>
</feature>
<sequence length="387" mass="42444">MTQTPETSVVAEATAEPSTVRPVQARPQQTGPSQGGTASGGTASGGPASAGAAPGAPARKPRDPHLDNAKYLAILLVAAGHGLSGLRDVPFAATVWNFIYMFHMPLFVMVSGYLSKRFQLSDDKVARLAGSTLVPYLIFQCAYSLFAWGVDDRRFQFDVLDPYYLTWFLLALFVWRLLTPVLRRLKYPLATAVLVCLLMYMTDVGSTLDIYRILGLLPFYVLGLTLSPEVIQIVRRPAVRIAGAAVLAAGFGLSFLTHDHMNARWLNWDASNADLGVDELTGTLMRMALLGTAIVLLLAFLAVVPSRRTWYSELGTATLYGYLLHGFLMRLFTFEGWHAFGWFDTIPGVLSMVLAGFVVVTLLCTAPVRRVTRWAVEPDMRALFSGK</sequence>
<feature type="transmembrane region" description="Helical" evidence="2">
    <location>
        <begin position="185"/>
        <end position="202"/>
    </location>
</feature>
<keyword evidence="2" id="KW-0812">Transmembrane</keyword>
<dbReference type="Pfam" id="PF01757">
    <property type="entry name" value="Acyl_transf_3"/>
    <property type="match status" value="1"/>
</dbReference>
<keyword evidence="4" id="KW-0012">Acyltransferase</keyword>
<feature type="region of interest" description="Disordered" evidence="1">
    <location>
        <begin position="1"/>
        <end position="62"/>
    </location>
</feature>
<feature type="transmembrane region" description="Helical" evidence="2">
    <location>
        <begin position="284"/>
        <end position="304"/>
    </location>
</feature>
<feature type="transmembrane region" description="Helical" evidence="2">
    <location>
        <begin position="346"/>
        <end position="364"/>
    </location>
</feature>
<dbReference type="PANTHER" id="PTHR37312">
    <property type="entry name" value="MEMBRANE-BOUND ACYLTRANSFERASE YKRP-RELATED"/>
    <property type="match status" value="1"/>
</dbReference>
<comment type="caution">
    <text evidence="4">The sequence shown here is derived from an EMBL/GenBank/DDBJ whole genome shotgun (WGS) entry which is preliminary data.</text>
</comment>
<feature type="domain" description="Acyltransferase 3" evidence="3">
    <location>
        <begin position="66"/>
        <end position="363"/>
    </location>
</feature>
<gene>
    <name evidence="4" type="ORF">E1293_32065</name>
</gene>